<dbReference type="SUPFAM" id="SSF48498">
    <property type="entry name" value="Tetracyclin repressor-like, C-terminal domain"/>
    <property type="match status" value="1"/>
</dbReference>
<dbReference type="InterPro" id="IPR050109">
    <property type="entry name" value="HTH-type_TetR-like_transc_reg"/>
</dbReference>
<dbReference type="AlphaFoldDB" id="A0A543AXF8"/>
<dbReference type="InterPro" id="IPR001647">
    <property type="entry name" value="HTH_TetR"/>
</dbReference>
<dbReference type="Gene3D" id="1.10.10.60">
    <property type="entry name" value="Homeodomain-like"/>
    <property type="match status" value="1"/>
</dbReference>
<reference evidence="7 8" key="1">
    <citation type="submission" date="2019-06" db="EMBL/GenBank/DDBJ databases">
        <title>Sequencing the genomes of 1000 actinobacteria strains.</title>
        <authorList>
            <person name="Klenk H.-P."/>
        </authorList>
    </citation>
    <scope>NUCLEOTIDE SEQUENCE [LARGE SCALE GENOMIC DNA]</scope>
    <source>
        <strain evidence="7 8">DSM 45928</strain>
    </source>
</reference>
<evidence type="ECO:0000256" key="3">
    <source>
        <dbReference type="ARBA" id="ARBA00023163"/>
    </source>
</evidence>
<evidence type="ECO:0000259" key="6">
    <source>
        <dbReference type="PROSITE" id="PS50977"/>
    </source>
</evidence>
<dbReference type="EMBL" id="VFOW01000001">
    <property type="protein sequence ID" value="TQL77240.1"/>
    <property type="molecule type" value="Genomic_DNA"/>
</dbReference>
<keyword evidence="8" id="KW-1185">Reference proteome</keyword>
<feature type="domain" description="HTH tetR-type" evidence="6">
    <location>
        <begin position="84"/>
        <end position="144"/>
    </location>
</feature>
<evidence type="ECO:0000256" key="2">
    <source>
        <dbReference type="ARBA" id="ARBA00023125"/>
    </source>
</evidence>
<comment type="caution">
    <text evidence="7">The sequence shown here is derived from an EMBL/GenBank/DDBJ whole genome shotgun (WGS) entry which is preliminary data.</text>
</comment>
<keyword evidence="2 4" id="KW-0238">DNA-binding</keyword>
<dbReference type="InterPro" id="IPR009057">
    <property type="entry name" value="Homeodomain-like_sf"/>
</dbReference>
<dbReference type="Gene3D" id="1.10.10.10">
    <property type="entry name" value="Winged helix-like DNA-binding domain superfamily/Winged helix DNA-binding domain"/>
    <property type="match status" value="1"/>
</dbReference>
<dbReference type="Pfam" id="PF02909">
    <property type="entry name" value="TetR_C_1"/>
    <property type="match status" value="1"/>
</dbReference>
<dbReference type="SUPFAM" id="SSF46689">
    <property type="entry name" value="Homeodomain-like"/>
    <property type="match status" value="1"/>
</dbReference>
<dbReference type="InterPro" id="IPR036271">
    <property type="entry name" value="Tet_transcr_reg_TetR-rel_C_sf"/>
</dbReference>
<feature type="domain" description="HTH gntR-type" evidence="5">
    <location>
        <begin position="1"/>
        <end position="67"/>
    </location>
</feature>
<dbReference type="InterPro" id="IPR036390">
    <property type="entry name" value="WH_DNA-bd_sf"/>
</dbReference>
<dbReference type="InterPro" id="IPR036388">
    <property type="entry name" value="WH-like_DNA-bd_sf"/>
</dbReference>
<evidence type="ECO:0000259" key="5">
    <source>
        <dbReference type="PROSITE" id="PS50949"/>
    </source>
</evidence>
<feature type="DNA-binding region" description="H-T-H motif" evidence="4">
    <location>
        <begin position="107"/>
        <end position="126"/>
    </location>
</feature>
<keyword evidence="3" id="KW-0804">Transcription</keyword>
<dbReference type="GO" id="GO:0000976">
    <property type="term" value="F:transcription cis-regulatory region binding"/>
    <property type="evidence" value="ECO:0007669"/>
    <property type="project" value="TreeGrafter"/>
</dbReference>
<dbReference type="PROSITE" id="PS50949">
    <property type="entry name" value="HTH_GNTR"/>
    <property type="match status" value="1"/>
</dbReference>
<dbReference type="GO" id="GO:0003700">
    <property type="term" value="F:DNA-binding transcription factor activity"/>
    <property type="evidence" value="ECO:0007669"/>
    <property type="project" value="InterPro"/>
</dbReference>
<dbReference type="InterPro" id="IPR004111">
    <property type="entry name" value="Repressor_TetR_C"/>
</dbReference>
<dbReference type="Pfam" id="PF00392">
    <property type="entry name" value="GntR"/>
    <property type="match status" value="1"/>
</dbReference>
<accession>A0A543AXF8</accession>
<dbReference type="PROSITE" id="PS50977">
    <property type="entry name" value="HTH_TETR_2"/>
    <property type="match status" value="1"/>
</dbReference>
<organism evidence="7 8">
    <name type="scientific">Stackebrandtia endophytica</name>
    <dbReference type="NCBI Taxonomy" id="1496996"/>
    <lineage>
        <taxon>Bacteria</taxon>
        <taxon>Bacillati</taxon>
        <taxon>Actinomycetota</taxon>
        <taxon>Actinomycetes</taxon>
        <taxon>Glycomycetales</taxon>
        <taxon>Glycomycetaceae</taxon>
        <taxon>Stackebrandtia</taxon>
    </lineage>
</organism>
<sequence length="303" mass="33875">MYRRIAADIADRIADGRLRPGDKIPSSRQISREWNVAIATATKVQAVLQRDGLVEPVQGIGTVVKAGPAPRSVEPPDGREPSAKLDRRQIVRAAMTLADREGIGAVSMRRIAVELNVGVMSLYHHVSGKDDLLQQMSNEVFGEPMPRPVPEHWRDRLDLACRRQWNLFRRHTWLAGVISLTRPMMAPNAVAETEWAVGTLVRDGLPLREAVGEVMLLTAFVRSLALSLLDEVELRRQSDQTIDQWWIQRAREFDELFSAGEFPHLGGLEDPVDMEELFEAGLRRHLDGLEARLLAGGIGDFDA</sequence>
<evidence type="ECO:0000313" key="8">
    <source>
        <dbReference type="Proteomes" id="UP000317043"/>
    </source>
</evidence>
<keyword evidence="1" id="KW-0805">Transcription regulation</keyword>
<proteinExistence type="predicted"/>
<protein>
    <submittedName>
        <fullName evidence="7">TetR family transcriptional regulator</fullName>
    </submittedName>
</protein>
<dbReference type="InterPro" id="IPR000524">
    <property type="entry name" value="Tscrpt_reg_HTH_GntR"/>
</dbReference>
<name>A0A543AXF8_9ACTN</name>
<dbReference type="CDD" id="cd07377">
    <property type="entry name" value="WHTH_GntR"/>
    <property type="match status" value="1"/>
</dbReference>
<dbReference type="Gene3D" id="1.10.357.10">
    <property type="entry name" value="Tetracycline Repressor, domain 2"/>
    <property type="match status" value="1"/>
</dbReference>
<dbReference type="SUPFAM" id="SSF46785">
    <property type="entry name" value="Winged helix' DNA-binding domain"/>
    <property type="match status" value="1"/>
</dbReference>
<dbReference type="Pfam" id="PF00440">
    <property type="entry name" value="TetR_N"/>
    <property type="match status" value="1"/>
</dbReference>
<dbReference type="PANTHER" id="PTHR30055:SF151">
    <property type="entry name" value="TRANSCRIPTIONAL REGULATORY PROTEIN"/>
    <property type="match status" value="1"/>
</dbReference>
<dbReference type="Proteomes" id="UP000317043">
    <property type="component" value="Unassembled WGS sequence"/>
</dbReference>
<dbReference type="GO" id="GO:0045892">
    <property type="term" value="P:negative regulation of DNA-templated transcription"/>
    <property type="evidence" value="ECO:0007669"/>
    <property type="project" value="InterPro"/>
</dbReference>
<dbReference type="PANTHER" id="PTHR30055">
    <property type="entry name" value="HTH-TYPE TRANSCRIPTIONAL REGULATOR RUTR"/>
    <property type="match status" value="1"/>
</dbReference>
<evidence type="ECO:0000256" key="1">
    <source>
        <dbReference type="ARBA" id="ARBA00023015"/>
    </source>
</evidence>
<evidence type="ECO:0000256" key="4">
    <source>
        <dbReference type="PROSITE-ProRule" id="PRU00335"/>
    </source>
</evidence>
<evidence type="ECO:0000313" key="7">
    <source>
        <dbReference type="EMBL" id="TQL77240.1"/>
    </source>
</evidence>
<gene>
    <name evidence="7" type="ORF">FB566_2793</name>
</gene>
<dbReference type="SMART" id="SM00345">
    <property type="entry name" value="HTH_GNTR"/>
    <property type="match status" value="1"/>
</dbReference>
<dbReference type="InParanoid" id="A0A543AXF8"/>